<gene>
    <name evidence="2" type="primary">63</name>
    <name evidence="2" type="ORF">SEA_LILMAC1015_63</name>
</gene>
<dbReference type="Proteomes" id="UP001179340">
    <property type="component" value="Segment"/>
</dbReference>
<evidence type="ECO:0000256" key="1">
    <source>
        <dbReference type="SAM" id="MobiDB-lite"/>
    </source>
</evidence>
<accession>A0AA49BNP8</accession>
<keyword evidence="3" id="KW-1185">Reference proteome</keyword>
<dbReference type="EMBL" id="OL742560">
    <property type="protein sequence ID" value="UKH48349.1"/>
    <property type="molecule type" value="Genomic_DNA"/>
</dbReference>
<evidence type="ECO:0000313" key="3">
    <source>
        <dbReference type="Proteomes" id="UP001179340"/>
    </source>
</evidence>
<reference evidence="2" key="1">
    <citation type="submission" date="2021-12" db="EMBL/GenBank/DDBJ databases">
        <authorList>
            <person name="Isenhart S.H."/>
            <person name="Brown D.K."/>
            <person name="Allen M.J."/>
            <person name="Garcia C.A."/>
            <person name="Bollivar D.W."/>
            <person name="Garlena R.A."/>
            <person name="Russell D.A."/>
            <person name="Jacobs-Sera D."/>
            <person name="Hatfull G.F."/>
        </authorList>
    </citation>
    <scope>NUCLEOTIDE SEQUENCE</scope>
</reference>
<proteinExistence type="predicted"/>
<sequence>MSAPKYAAADVSGKGHLLRLRDLGDYEAIAYGPINEIRRVCEELNEADERGRDVSPPAEGEETRETQLDAMVIHHEPGAERAPELHADRTGREAYLGEDKSRPRPGSISDWASRNVLGFTLPGDGTVPLR</sequence>
<protein>
    <submittedName>
        <fullName evidence="2">Uncharacterized protein</fullName>
    </submittedName>
</protein>
<feature type="compositionally biased region" description="Basic and acidic residues" evidence="1">
    <location>
        <begin position="77"/>
        <end position="102"/>
    </location>
</feature>
<organism evidence="2 3">
    <name type="scientific">Arthrobacter phage Lilmac1015</name>
    <dbReference type="NCBI Taxonomy" id="2912653"/>
    <lineage>
        <taxon>Viruses</taxon>
        <taxon>Duplodnaviria</taxon>
        <taxon>Heunggongvirae</taxon>
        <taxon>Uroviricota</taxon>
        <taxon>Caudoviricetes</taxon>
        <taxon>Berryhillviridae</taxon>
        <taxon>Lilmacvirus</taxon>
        <taxon>Lilmacvirus lilmac1015</taxon>
    </lineage>
</organism>
<name>A0AA49BNP8_9CAUD</name>
<evidence type="ECO:0000313" key="2">
    <source>
        <dbReference type="EMBL" id="UKH48349.1"/>
    </source>
</evidence>
<feature type="region of interest" description="Disordered" evidence="1">
    <location>
        <begin position="77"/>
        <end position="111"/>
    </location>
</feature>